<keyword evidence="2" id="KW-0378">Hydrolase</keyword>
<organism evidence="2 3">
    <name type="scientific">Pochonia chlamydosporia 170</name>
    <dbReference type="NCBI Taxonomy" id="1380566"/>
    <lineage>
        <taxon>Eukaryota</taxon>
        <taxon>Fungi</taxon>
        <taxon>Dikarya</taxon>
        <taxon>Ascomycota</taxon>
        <taxon>Pezizomycotina</taxon>
        <taxon>Sordariomycetes</taxon>
        <taxon>Hypocreomycetidae</taxon>
        <taxon>Hypocreales</taxon>
        <taxon>Clavicipitaceae</taxon>
        <taxon>Pochonia</taxon>
    </lineage>
</organism>
<dbReference type="CDD" id="cd02883">
    <property type="entry name" value="NUDIX_Hydrolase"/>
    <property type="match status" value="1"/>
</dbReference>
<dbReference type="KEGG" id="pchm:VFPPC_08282"/>
<dbReference type="PROSITE" id="PS51462">
    <property type="entry name" value="NUDIX"/>
    <property type="match status" value="1"/>
</dbReference>
<protein>
    <submittedName>
        <fullName evidence="2">NUDIX hydrolase domain-containing protein</fullName>
    </submittedName>
</protein>
<dbReference type="InterPro" id="IPR000086">
    <property type="entry name" value="NUDIX_hydrolase_dom"/>
</dbReference>
<evidence type="ECO:0000259" key="1">
    <source>
        <dbReference type="PROSITE" id="PS51462"/>
    </source>
</evidence>
<dbReference type="GO" id="GO:0016787">
    <property type="term" value="F:hydrolase activity"/>
    <property type="evidence" value="ECO:0007669"/>
    <property type="project" value="UniProtKB-KW"/>
</dbReference>
<comment type="caution">
    <text evidence="2">The sequence shown here is derived from an EMBL/GenBank/DDBJ whole genome shotgun (WGS) entry which is preliminary data.</text>
</comment>
<dbReference type="PANTHER" id="PTHR43736">
    <property type="entry name" value="ADP-RIBOSE PYROPHOSPHATASE"/>
    <property type="match status" value="1"/>
</dbReference>
<proteinExistence type="predicted"/>
<dbReference type="Gene3D" id="3.90.79.10">
    <property type="entry name" value="Nucleoside Triphosphate Pyrophosphohydrolase"/>
    <property type="match status" value="1"/>
</dbReference>
<dbReference type="Proteomes" id="UP000078397">
    <property type="component" value="Unassembled WGS sequence"/>
</dbReference>
<keyword evidence="3" id="KW-1185">Reference proteome</keyword>
<dbReference type="InterPro" id="IPR015797">
    <property type="entry name" value="NUDIX_hydrolase-like_dom_sf"/>
</dbReference>
<sequence>METPESNKAPPLIYTFSHDPSLAQYNVHPTPWITTNHKDWERINTSALVFNNQNRILLVKRAASDSEPGKWEAPGGKVDDTDATILHGCVRELWEESGLVAESVKRVVPQGRGRLAYNVFNNEERTRAVGKFHFEVVVRDGEVRVNKGEHEAFKWATLDDIEEGEVEITKKDHRWNILEAFRLRRDEERKENDEKQEPVLWDGSPVTIPLVYLGPAGDDEFSECW</sequence>
<dbReference type="RefSeq" id="XP_018143851.1">
    <property type="nucleotide sequence ID" value="XM_018287014.1"/>
</dbReference>
<dbReference type="EMBL" id="LSBJ02000004">
    <property type="protein sequence ID" value="OAQ66764.1"/>
    <property type="molecule type" value="Genomic_DNA"/>
</dbReference>
<accession>A0A179FMG4</accession>
<reference evidence="2 3" key="1">
    <citation type="journal article" date="2016" name="PLoS Pathog.">
        <title>Biosynthesis of antibiotic leucinostatins in bio-control fungus Purpureocillium lilacinum and their inhibition on phytophthora revealed by genome mining.</title>
        <authorList>
            <person name="Wang G."/>
            <person name="Liu Z."/>
            <person name="Lin R."/>
            <person name="Li E."/>
            <person name="Mao Z."/>
            <person name="Ling J."/>
            <person name="Yang Y."/>
            <person name="Yin W.B."/>
            <person name="Xie B."/>
        </authorList>
    </citation>
    <scope>NUCLEOTIDE SEQUENCE [LARGE SCALE GENOMIC DNA]</scope>
    <source>
        <strain evidence="2">170</strain>
    </source>
</reference>
<dbReference type="GeneID" id="28851008"/>
<dbReference type="SUPFAM" id="SSF55811">
    <property type="entry name" value="Nudix"/>
    <property type="match status" value="1"/>
</dbReference>
<evidence type="ECO:0000313" key="2">
    <source>
        <dbReference type="EMBL" id="OAQ66764.1"/>
    </source>
</evidence>
<name>A0A179FMG4_METCM</name>
<feature type="domain" description="Nudix hydrolase" evidence="1">
    <location>
        <begin position="40"/>
        <end position="178"/>
    </location>
</feature>
<dbReference type="AlphaFoldDB" id="A0A179FMG4"/>
<dbReference type="Pfam" id="PF00293">
    <property type="entry name" value="NUDIX"/>
    <property type="match status" value="1"/>
</dbReference>
<dbReference type="OrthoDB" id="276276at2759"/>
<dbReference type="PANTHER" id="PTHR43736:SF1">
    <property type="entry name" value="DIHYDRONEOPTERIN TRIPHOSPHATE DIPHOSPHATASE"/>
    <property type="match status" value="1"/>
</dbReference>
<gene>
    <name evidence="2" type="ORF">VFPPC_08282</name>
</gene>
<evidence type="ECO:0000313" key="3">
    <source>
        <dbReference type="Proteomes" id="UP000078397"/>
    </source>
</evidence>